<accession>A0A941EAI3</accession>
<evidence type="ECO:0000313" key="3">
    <source>
        <dbReference type="Proteomes" id="UP000676325"/>
    </source>
</evidence>
<keyword evidence="3" id="KW-1185">Reference proteome</keyword>
<dbReference type="Proteomes" id="UP000676325">
    <property type="component" value="Unassembled WGS sequence"/>
</dbReference>
<evidence type="ECO:0000256" key="1">
    <source>
        <dbReference type="SAM" id="MobiDB-lite"/>
    </source>
</evidence>
<gene>
    <name evidence="2" type="ORF">KDK95_11940</name>
</gene>
<dbReference type="AlphaFoldDB" id="A0A941EAI3"/>
<proteinExistence type="predicted"/>
<feature type="region of interest" description="Disordered" evidence="1">
    <location>
        <begin position="1"/>
        <end position="82"/>
    </location>
</feature>
<name>A0A941EAI3_9ACTN</name>
<feature type="non-terminal residue" evidence="2">
    <location>
        <position position="82"/>
    </location>
</feature>
<feature type="compositionally biased region" description="Low complexity" evidence="1">
    <location>
        <begin position="32"/>
        <end position="49"/>
    </location>
</feature>
<organism evidence="2 3">
    <name type="scientific">Actinospica acidithermotolerans</name>
    <dbReference type="NCBI Taxonomy" id="2828514"/>
    <lineage>
        <taxon>Bacteria</taxon>
        <taxon>Bacillati</taxon>
        <taxon>Actinomycetota</taxon>
        <taxon>Actinomycetes</taxon>
        <taxon>Catenulisporales</taxon>
        <taxon>Actinospicaceae</taxon>
        <taxon>Actinospica</taxon>
    </lineage>
</organism>
<reference evidence="2" key="1">
    <citation type="submission" date="2021-04" db="EMBL/GenBank/DDBJ databases">
        <title>Genome based classification of Actinospica acidithermotolerans sp. nov., an actinobacterium isolated from an Indonesian hot spring.</title>
        <authorList>
            <person name="Kusuma A.B."/>
            <person name="Putra K.E."/>
            <person name="Nafisah S."/>
            <person name="Loh J."/>
            <person name="Nouioui I."/>
            <person name="Goodfellow M."/>
        </authorList>
    </citation>
    <scope>NUCLEOTIDE SEQUENCE</scope>
    <source>
        <strain evidence="2">MGRD01-02</strain>
    </source>
</reference>
<feature type="compositionally biased region" description="Low complexity" evidence="1">
    <location>
        <begin position="58"/>
        <end position="68"/>
    </location>
</feature>
<evidence type="ECO:0000313" key="2">
    <source>
        <dbReference type="EMBL" id="MBR7827018.1"/>
    </source>
</evidence>
<comment type="caution">
    <text evidence="2">The sequence shown here is derived from an EMBL/GenBank/DDBJ whole genome shotgun (WGS) entry which is preliminary data.</text>
</comment>
<sequence>MTMGGQHGGPEDSAADDPRSRSQGARRGYGSAGSPDPAAPADPAGTSGSRPAAPRGYGAPTGRAHGPAAPAPAFPGLASPSP</sequence>
<dbReference type="EMBL" id="JAGSOH010000026">
    <property type="protein sequence ID" value="MBR7827018.1"/>
    <property type="molecule type" value="Genomic_DNA"/>
</dbReference>
<protein>
    <submittedName>
        <fullName evidence="2">Uncharacterized protein</fullName>
    </submittedName>
</protein>